<keyword evidence="3" id="KW-1185">Reference proteome</keyword>
<protein>
    <recommendedName>
        <fullName evidence="4">Glycerophosphoryl diester phosphodiesterase membrane domain-containing protein</fullName>
    </recommendedName>
</protein>
<keyword evidence="1" id="KW-1133">Transmembrane helix</keyword>
<gene>
    <name evidence="2" type="ORF">VJJ08_03600</name>
</gene>
<feature type="transmembrane region" description="Helical" evidence="1">
    <location>
        <begin position="69"/>
        <end position="93"/>
    </location>
</feature>
<feature type="transmembrane region" description="Helical" evidence="1">
    <location>
        <begin position="242"/>
        <end position="262"/>
    </location>
</feature>
<sequence>MNEFIFYKKRGFSALIGDTFIFFKKYARNFFSNYLIVNGAILAATGIIASAMLALYASSSFSIGFGPTALLVLVLLLLSILLILFVICYPIAYTQMLEEAPYRGDISAKEIFAKMKVMLPRAFVFGFISIFVIGIPYGFILTGITALIEREPVLSQLISTFIGSFMILFVQQFMLLYIKDKMDYFPALGKVIDQLKVGFWDKFGATFVMYLITMAIMIAGIIVPAVVYVITLGVTGSFEATISNVILVFILVLIVITIAFVVSNFQTFLQILIHFGEKDADYIDEIDLIGQNAQEE</sequence>
<name>A0ABU5Z602_9FLAO</name>
<organism evidence="2 3">
    <name type="scientific">Capnocytophaga gingivalis</name>
    <dbReference type="NCBI Taxonomy" id="1017"/>
    <lineage>
        <taxon>Bacteria</taxon>
        <taxon>Pseudomonadati</taxon>
        <taxon>Bacteroidota</taxon>
        <taxon>Flavobacteriia</taxon>
        <taxon>Flavobacteriales</taxon>
        <taxon>Flavobacteriaceae</taxon>
        <taxon>Capnocytophaga</taxon>
    </lineage>
</organism>
<keyword evidence="1" id="KW-0472">Membrane</keyword>
<dbReference type="Proteomes" id="UP001311730">
    <property type="component" value="Unassembled WGS sequence"/>
</dbReference>
<proteinExistence type="predicted"/>
<evidence type="ECO:0000313" key="3">
    <source>
        <dbReference type="Proteomes" id="UP001311730"/>
    </source>
</evidence>
<dbReference type="RefSeq" id="WP_323982789.1">
    <property type="nucleotide sequence ID" value="NZ_JAYKBW010000003.1"/>
</dbReference>
<evidence type="ECO:0000313" key="2">
    <source>
        <dbReference type="EMBL" id="MEB3074386.1"/>
    </source>
</evidence>
<accession>A0ABU5Z602</accession>
<feature type="transmembrane region" description="Helical" evidence="1">
    <location>
        <begin position="122"/>
        <end position="148"/>
    </location>
</feature>
<comment type="caution">
    <text evidence="2">The sequence shown here is derived from an EMBL/GenBank/DDBJ whole genome shotgun (WGS) entry which is preliminary data.</text>
</comment>
<feature type="transmembrane region" description="Helical" evidence="1">
    <location>
        <begin position="154"/>
        <end position="178"/>
    </location>
</feature>
<reference evidence="2 3" key="1">
    <citation type="submission" date="2023-12" db="EMBL/GenBank/DDBJ databases">
        <title>Genomic sequences of Capnocytophaga and Parvimonas strains.</title>
        <authorList>
            <person name="Watt R.M."/>
            <person name="Wang M."/>
            <person name="Yang T."/>
            <person name="Tong W.M."/>
        </authorList>
    </citation>
    <scope>NUCLEOTIDE SEQUENCE [LARGE SCALE GENOMIC DNA]</scope>
    <source>
        <strain evidence="2 3">CCUG 13096</strain>
    </source>
</reference>
<evidence type="ECO:0000256" key="1">
    <source>
        <dbReference type="SAM" id="Phobius"/>
    </source>
</evidence>
<feature type="transmembrane region" description="Helical" evidence="1">
    <location>
        <begin position="34"/>
        <end position="57"/>
    </location>
</feature>
<feature type="transmembrane region" description="Helical" evidence="1">
    <location>
        <begin position="207"/>
        <end position="230"/>
    </location>
</feature>
<keyword evidence="1" id="KW-0812">Transmembrane</keyword>
<dbReference type="EMBL" id="JAYKBW010000003">
    <property type="protein sequence ID" value="MEB3074386.1"/>
    <property type="molecule type" value="Genomic_DNA"/>
</dbReference>
<evidence type="ECO:0008006" key="4">
    <source>
        <dbReference type="Google" id="ProtNLM"/>
    </source>
</evidence>